<keyword evidence="3" id="KW-1185">Reference proteome</keyword>
<gene>
    <name evidence="2" type="ORF">CFOLD11_21050</name>
</gene>
<accession>A0A9W5Y2A8</accession>
<dbReference type="Proteomes" id="UP001057868">
    <property type="component" value="Unassembled WGS sequence"/>
</dbReference>
<comment type="caution">
    <text evidence="2">The sequence shown here is derived from an EMBL/GenBank/DDBJ whole genome shotgun (WGS) entry which is preliminary data.</text>
</comment>
<proteinExistence type="predicted"/>
<keyword evidence="1" id="KW-0812">Transmembrane</keyword>
<feature type="transmembrane region" description="Helical" evidence="1">
    <location>
        <begin position="53"/>
        <end position="72"/>
    </location>
</feature>
<reference evidence="2" key="1">
    <citation type="journal article" date="2023" name="Int. J. Syst. Evol. Microbiol.">
        <title>&lt;i&gt;Clostridium folliculivorans&lt;/i&gt; sp. nov., isolated from soil samples of an organic paddy in Japan.</title>
        <authorList>
            <person name="Tazawa J."/>
            <person name="Kobayashi H."/>
            <person name="Tanizawa Y."/>
            <person name="Uchino A."/>
            <person name="Tanaka F."/>
            <person name="Urashima Y."/>
            <person name="Miura S."/>
            <person name="Sakamoto M."/>
            <person name="Ohkuma M."/>
            <person name="Tohno M."/>
        </authorList>
    </citation>
    <scope>NUCLEOTIDE SEQUENCE</scope>
    <source>
        <strain evidence="2">D1-1</strain>
    </source>
</reference>
<organism evidence="2 3">
    <name type="scientific">Clostridium folliculivorans</name>
    <dbReference type="NCBI Taxonomy" id="2886038"/>
    <lineage>
        <taxon>Bacteria</taxon>
        <taxon>Bacillati</taxon>
        <taxon>Bacillota</taxon>
        <taxon>Clostridia</taxon>
        <taxon>Eubacteriales</taxon>
        <taxon>Clostridiaceae</taxon>
        <taxon>Clostridium</taxon>
    </lineage>
</organism>
<dbReference type="EMBL" id="BQXY01000003">
    <property type="protein sequence ID" value="GKU25279.1"/>
    <property type="molecule type" value="Genomic_DNA"/>
</dbReference>
<evidence type="ECO:0000256" key="1">
    <source>
        <dbReference type="SAM" id="Phobius"/>
    </source>
</evidence>
<evidence type="ECO:0000313" key="3">
    <source>
        <dbReference type="Proteomes" id="UP001057868"/>
    </source>
</evidence>
<keyword evidence="1" id="KW-1133">Transmembrane helix</keyword>
<protein>
    <submittedName>
        <fullName evidence="2">Uncharacterized protein</fullName>
    </submittedName>
</protein>
<evidence type="ECO:0000313" key="2">
    <source>
        <dbReference type="EMBL" id="GKU25279.1"/>
    </source>
</evidence>
<feature type="transmembrane region" description="Helical" evidence="1">
    <location>
        <begin position="12"/>
        <end position="32"/>
    </location>
</feature>
<sequence length="94" mass="11221">MYNYLIFDMYTFLHVQINSLILSYVVNNLTMVNRVFNKYIIIKYKNSLNSLRIFGLFFTVNEIVELLLSLNIDISMGLEVFIDIEKEVFICKFF</sequence>
<name>A0A9W5Y2A8_9CLOT</name>
<dbReference type="AlphaFoldDB" id="A0A9W5Y2A8"/>
<keyword evidence="1" id="KW-0472">Membrane</keyword>